<keyword evidence="4" id="KW-1003">Cell membrane</keyword>
<evidence type="ECO:0000256" key="7">
    <source>
        <dbReference type="ARBA" id="ARBA00022692"/>
    </source>
</evidence>
<dbReference type="PROSITE" id="PS50109">
    <property type="entry name" value="HIS_KIN"/>
    <property type="match status" value="1"/>
</dbReference>
<gene>
    <name evidence="17" type="ORF">KB449_24105</name>
</gene>
<accession>A0ABT6TML2</accession>
<evidence type="ECO:0000259" key="15">
    <source>
        <dbReference type="PROSITE" id="PS50109"/>
    </source>
</evidence>
<keyword evidence="13 14" id="KW-0472">Membrane</keyword>
<dbReference type="Pfam" id="PF00512">
    <property type="entry name" value="HisKA"/>
    <property type="match status" value="1"/>
</dbReference>
<keyword evidence="7 14" id="KW-0812">Transmembrane</keyword>
<dbReference type="GO" id="GO:0016301">
    <property type="term" value="F:kinase activity"/>
    <property type="evidence" value="ECO:0007669"/>
    <property type="project" value="UniProtKB-KW"/>
</dbReference>
<keyword evidence="6" id="KW-0808">Transferase</keyword>
<dbReference type="Gene3D" id="6.10.340.10">
    <property type="match status" value="1"/>
</dbReference>
<keyword evidence="9 17" id="KW-0418">Kinase</keyword>
<evidence type="ECO:0000256" key="2">
    <source>
        <dbReference type="ARBA" id="ARBA00004651"/>
    </source>
</evidence>
<comment type="catalytic activity">
    <reaction evidence="1">
        <text>ATP + protein L-histidine = ADP + protein N-phospho-L-histidine.</text>
        <dbReference type="EC" id="2.7.13.3"/>
    </reaction>
</comment>
<evidence type="ECO:0000256" key="4">
    <source>
        <dbReference type="ARBA" id="ARBA00022475"/>
    </source>
</evidence>
<evidence type="ECO:0000256" key="3">
    <source>
        <dbReference type="ARBA" id="ARBA00012438"/>
    </source>
</evidence>
<dbReference type="SMART" id="SM00388">
    <property type="entry name" value="HisKA"/>
    <property type="match status" value="1"/>
</dbReference>
<sequence>MKQHTFFRRYLVVHFLSLVLLPVMILMMVAGVYPSSDPSMDTTRSISVLIGLIIIIFISVSGVFFYRLRQQLIRLQKAMTVPGDGSWIPEPIPERAAGMNEVDQLGASFNQMIRKLHDSHLREQEEESLRKQLIANLSHDLRTPLTALRGHASRLQREPLSQEGVVSLTAIDHTITHMSELMDDLLSYTLLTSGKYPYYPATTDMVQFLRTSVASWYPAFENAGFHIDADLPFDATFSWDIDPQWMTRVLGNLFQNVLRHAADGRFIRIAADIGQEHFIIQDRGPGVDALSANRGAGMGLTISKYMLKEMRLQVHLSSDAEGTTVRIGKKLD</sequence>
<dbReference type="Pfam" id="PF02518">
    <property type="entry name" value="HATPase_c"/>
    <property type="match status" value="1"/>
</dbReference>
<keyword evidence="8" id="KW-0547">Nucleotide-binding</keyword>
<protein>
    <recommendedName>
        <fullName evidence="3">histidine kinase</fullName>
        <ecNumber evidence="3">2.7.13.3</ecNumber>
    </recommendedName>
</protein>
<comment type="caution">
    <text evidence="17">The sequence shown here is derived from an EMBL/GenBank/DDBJ whole genome shotgun (WGS) entry which is preliminary data.</text>
</comment>
<dbReference type="PANTHER" id="PTHR45528:SF1">
    <property type="entry name" value="SENSOR HISTIDINE KINASE CPXA"/>
    <property type="match status" value="1"/>
</dbReference>
<comment type="subcellular location">
    <subcellularLocation>
        <location evidence="2">Cell membrane</location>
        <topology evidence="2">Multi-pass membrane protein</topology>
    </subcellularLocation>
</comment>
<keyword evidence="10" id="KW-0067">ATP-binding</keyword>
<dbReference type="Gene3D" id="1.10.287.130">
    <property type="match status" value="1"/>
</dbReference>
<evidence type="ECO:0000256" key="9">
    <source>
        <dbReference type="ARBA" id="ARBA00022777"/>
    </source>
</evidence>
<dbReference type="InterPro" id="IPR003594">
    <property type="entry name" value="HATPase_dom"/>
</dbReference>
<feature type="domain" description="Histidine kinase" evidence="15">
    <location>
        <begin position="136"/>
        <end position="332"/>
    </location>
</feature>
<dbReference type="InterPro" id="IPR036890">
    <property type="entry name" value="HATPase_C_sf"/>
</dbReference>
<reference evidence="17" key="1">
    <citation type="submission" date="2023-04" db="EMBL/GenBank/DDBJ databases">
        <title>Comparative genomic analysis of Cohnella hashimotonis sp. nov., isolated from the International Space Station.</title>
        <authorList>
            <person name="Venkateswaran K."/>
            <person name="Simpson A."/>
        </authorList>
    </citation>
    <scope>NUCLEOTIDE SEQUENCE</scope>
    <source>
        <strain evidence="17">F6_2S_P_1</strain>
    </source>
</reference>
<evidence type="ECO:0000256" key="1">
    <source>
        <dbReference type="ARBA" id="ARBA00000085"/>
    </source>
</evidence>
<keyword evidence="12" id="KW-0902">Two-component regulatory system</keyword>
<dbReference type="CDD" id="cd00082">
    <property type="entry name" value="HisKA"/>
    <property type="match status" value="1"/>
</dbReference>
<dbReference type="InterPro" id="IPR050398">
    <property type="entry name" value="HssS/ArlS-like"/>
</dbReference>
<dbReference type="RefSeq" id="WP_282910794.1">
    <property type="nucleotide sequence ID" value="NZ_JAGRPV010000001.1"/>
</dbReference>
<evidence type="ECO:0000313" key="18">
    <source>
        <dbReference type="Proteomes" id="UP001161691"/>
    </source>
</evidence>
<name>A0ABT6TML2_9BACL</name>
<feature type="transmembrane region" description="Helical" evidence="14">
    <location>
        <begin position="12"/>
        <end position="33"/>
    </location>
</feature>
<dbReference type="SUPFAM" id="SSF47384">
    <property type="entry name" value="Homodimeric domain of signal transducing histidine kinase"/>
    <property type="match status" value="1"/>
</dbReference>
<evidence type="ECO:0000256" key="10">
    <source>
        <dbReference type="ARBA" id="ARBA00022840"/>
    </source>
</evidence>
<dbReference type="PANTHER" id="PTHR45528">
    <property type="entry name" value="SENSOR HISTIDINE KINASE CPXA"/>
    <property type="match status" value="1"/>
</dbReference>
<dbReference type="InterPro" id="IPR003661">
    <property type="entry name" value="HisK_dim/P_dom"/>
</dbReference>
<dbReference type="InterPro" id="IPR003660">
    <property type="entry name" value="HAMP_dom"/>
</dbReference>
<feature type="transmembrane region" description="Helical" evidence="14">
    <location>
        <begin position="45"/>
        <end position="66"/>
    </location>
</feature>
<dbReference type="EMBL" id="JAGRPV010000001">
    <property type="protein sequence ID" value="MDI4648056.1"/>
    <property type="molecule type" value="Genomic_DNA"/>
</dbReference>
<dbReference type="Proteomes" id="UP001161691">
    <property type="component" value="Unassembled WGS sequence"/>
</dbReference>
<organism evidence="17 18">
    <name type="scientific">Cohnella hashimotonis</name>
    <dbReference type="NCBI Taxonomy" id="2826895"/>
    <lineage>
        <taxon>Bacteria</taxon>
        <taxon>Bacillati</taxon>
        <taxon>Bacillota</taxon>
        <taxon>Bacilli</taxon>
        <taxon>Bacillales</taxon>
        <taxon>Paenibacillaceae</taxon>
        <taxon>Cohnella</taxon>
    </lineage>
</organism>
<dbReference type="SMART" id="SM00387">
    <property type="entry name" value="HATPase_c"/>
    <property type="match status" value="1"/>
</dbReference>
<dbReference type="PROSITE" id="PS50885">
    <property type="entry name" value="HAMP"/>
    <property type="match status" value="1"/>
</dbReference>
<feature type="domain" description="HAMP" evidence="16">
    <location>
        <begin position="66"/>
        <end position="121"/>
    </location>
</feature>
<evidence type="ECO:0000256" key="12">
    <source>
        <dbReference type="ARBA" id="ARBA00023012"/>
    </source>
</evidence>
<proteinExistence type="predicted"/>
<evidence type="ECO:0000256" key="11">
    <source>
        <dbReference type="ARBA" id="ARBA00022989"/>
    </source>
</evidence>
<dbReference type="Gene3D" id="3.30.565.10">
    <property type="entry name" value="Histidine kinase-like ATPase, C-terminal domain"/>
    <property type="match status" value="1"/>
</dbReference>
<evidence type="ECO:0000256" key="5">
    <source>
        <dbReference type="ARBA" id="ARBA00022553"/>
    </source>
</evidence>
<evidence type="ECO:0000256" key="8">
    <source>
        <dbReference type="ARBA" id="ARBA00022741"/>
    </source>
</evidence>
<evidence type="ECO:0000256" key="13">
    <source>
        <dbReference type="ARBA" id="ARBA00023136"/>
    </source>
</evidence>
<keyword evidence="5" id="KW-0597">Phosphoprotein</keyword>
<dbReference type="SUPFAM" id="SSF55874">
    <property type="entry name" value="ATPase domain of HSP90 chaperone/DNA topoisomerase II/histidine kinase"/>
    <property type="match status" value="1"/>
</dbReference>
<dbReference type="EC" id="2.7.13.3" evidence="3"/>
<keyword evidence="18" id="KW-1185">Reference proteome</keyword>
<evidence type="ECO:0000256" key="14">
    <source>
        <dbReference type="SAM" id="Phobius"/>
    </source>
</evidence>
<dbReference type="InterPro" id="IPR036097">
    <property type="entry name" value="HisK_dim/P_sf"/>
</dbReference>
<evidence type="ECO:0000313" key="17">
    <source>
        <dbReference type="EMBL" id="MDI4648056.1"/>
    </source>
</evidence>
<evidence type="ECO:0000256" key="6">
    <source>
        <dbReference type="ARBA" id="ARBA00022679"/>
    </source>
</evidence>
<keyword evidence="11 14" id="KW-1133">Transmembrane helix</keyword>
<evidence type="ECO:0000259" key="16">
    <source>
        <dbReference type="PROSITE" id="PS50885"/>
    </source>
</evidence>
<dbReference type="InterPro" id="IPR005467">
    <property type="entry name" value="His_kinase_dom"/>
</dbReference>